<sequence length="89" mass="10053">MSADVLVPTLRGRALPVNVQYYGDLGRVLFFFFVSKLHLSLSARFQQRIKFILHDEHSVQARPNAHKIKLESAVIMSSRACIKMLAVVA</sequence>
<accession>A0A0E9QDS7</accession>
<proteinExistence type="predicted"/>
<dbReference type="EMBL" id="GBXM01093551">
    <property type="protein sequence ID" value="JAH15026.1"/>
    <property type="molecule type" value="Transcribed_RNA"/>
</dbReference>
<protein>
    <submittedName>
        <fullName evidence="1">Uncharacterized protein</fullName>
    </submittedName>
</protein>
<name>A0A0E9QDS7_ANGAN</name>
<evidence type="ECO:0000313" key="1">
    <source>
        <dbReference type="EMBL" id="JAH15026.1"/>
    </source>
</evidence>
<reference evidence="1" key="2">
    <citation type="journal article" date="2015" name="Fish Shellfish Immunol.">
        <title>Early steps in the European eel (Anguilla anguilla)-Vibrio vulnificus interaction in the gills: Role of the RtxA13 toxin.</title>
        <authorList>
            <person name="Callol A."/>
            <person name="Pajuelo D."/>
            <person name="Ebbesson L."/>
            <person name="Teles M."/>
            <person name="MacKenzie S."/>
            <person name="Amaro C."/>
        </authorList>
    </citation>
    <scope>NUCLEOTIDE SEQUENCE</scope>
</reference>
<organism evidence="1">
    <name type="scientific">Anguilla anguilla</name>
    <name type="common">European freshwater eel</name>
    <name type="synonym">Muraena anguilla</name>
    <dbReference type="NCBI Taxonomy" id="7936"/>
    <lineage>
        <taxon>Eukaryota</taxon>
        <taxon>Metazoa</taxon>
        <taxon>Chordata</taxon>
        <taxon>Craniata</taxon>
        <taxon>Vertebrata</taxon>
        <taxon>Euteleostomi</taxon>
        <taxon>Actinopterygii</taxon>
        <taxon>Neopterygii</taxon>
        <taxon>Teleostei</taxon>
        <taxon>Anguilliformes</taxon>
        <taxon>Anguillidae</taxon>
        <taxon>Anguilla</taxon>
    </lineage>
</organism>
<dbReference type="AlphaFoldDB" id="A0A0E9QDS7"/>
<reference evidence="1" key="1">
    <citation type="submission" date="2014-11" db="EMBL/GenBank/DDBJ databases">
        <authorList>
            <person name="Amaro Gonzalez C."/>
        </authorList>
    </citation>
    <scope>NUCLEOTIDE SEQUENCE</scope>
</reference>